<evidence type="ECO:0000256" key="1">
    <source>
        <dbReference type="SAM" id="MobiDB-lite"/>
    </source>
</evidence>
<dbReference type="Pfam" id="PF18944">
    <property type="entry name" value="DUF5691"/>
    <property type="match status" value="1"/>
</dbReference>
<keyword evidence="3" id="KW-1185">Reference proteome</keyword>
<evidence type="ECO:0000313" key="3">
    <source>
        <dbReference type="Proteomes" id="UP000483261"/>
    </source>
</evidence>
<sequence length="490" mass="52253">MSTVEEWWDAVAAAALLGTARRGVPTAPETVPMPDRRGPSAQTALLDASALGGAMVRSGRPLRTGSAPAAAPADRLPVAPAGGVQLLELVLNQTPGGADLRGDLLGHWLACANAAGYRVPSRLLPRLLDQALTRPELHRDALAAADARGAWLVANRRRWRPMIASAQAAVAGERSLDDAAWAREPTAARAEMLTRLRAADPAAARERLESTWASEKAADRATLIKTLRTGLSPEDEPFLERALDDRSADVRGSARLLLDALPGSARGQRLGALLRPLISVTGIVRRTLHVAPPAEADAAATRDGLDQAPKGRSQRGHWLQQLTAGAPLEVWTDATGRDPAATWPMITDPDARAGIISAVIARRDPVWARALVDDVHRGELLEIVPNADREAIVLRQLLTGAGSGTGSGATTISARLRAVPGPWSLDFSRTILDLLAARERELTRSVATLAARMPPEIVPDLHRLPDALAKQRNQLIQHLSLVHAITEAFQ</sequence>
<dbReference type="AlphaFoldDB" id="A0A6M1R139"/>
<comment type="caution">
    <text evidence="2">The sequence shown here is derived from an EMBL/GenBank/DDBJ whole genome shotgun (WGS) entry which is preliminary data.</text>
</comment>
<name>A0A6M1R139_9ACTN</name>
<protein>
    <submittedName>
        <fullName evidence="2">Uncharacterized protein</fullName>
    </submittedName>
</protein>
<accession>A0A6M1R139</accession>
<reference evidence="2 3" key="1">
    <citation type="submission" date="2020-02" db="EMBL/GenBank/DDBJ databases">
        <title>Whole-genome analyses of novel actinobacteria.</title>
        <authorList>
            <person name="Sahin N."/>
        </authorList>
    </citation>
    <scope>NUCLEOTIDE SEQUENCE [LARGE SCALE GENOMIC DNA]</scope>
    <source>
        <strain evidence="2 3">KC13</strain>
    </source>
</reference>
<dbReference type="RefSeq" id="WP_165109002.1">
    <property type="nucleotide sequence ID" value="NZ_JAALAA010000001.1"/>
</dbReference>
<dbReference type="InterPro" id="IPR043746">
    <property type="entry name" value="DUF5691"/>
</dbReference>
<dbReference type="Proteomes" id="UP000483261">
    <property type="component" value="Unassembled WGS sequence"/>
</dbReference>
<dbReference type="EMBL" id="JAALAA010000001">
    <property type="protein sequence ID" value="NGN91418.1"/>
    <property type="molecule type" value="Genomic_DNA"/>
</dbReference>
<gene>
    <name evidence="2" type="ORF">G5C66_01520</name>
</gene>
<proteinExistence type="predicted"/>
<feature type="region of interest" description="Disordered" evidence="1">
    <location>
        <begin position="295"/>
        <end position="316"/>
    </location>
</feature>
<evidence type="ECO:0000313" key="2">
    <source>
        <dbReference type="EMBL" id="NGN91418.1"/>
    </source>
</evidence>
<organism evidence="2 3">
    <name type="scientific">Nocardioides turkmenicus</name>
    <dbReference type="NCBI Taxonomy" id="2711220"/>
    <lineage>
        <taxon>Bacteria</taxon>
        <taxon>Bacillati</taxon>
        <taxon>Actinomycetota</taxon>
        <taxon>Actinomycetes</taxon>
        <taxon>Propionibacteriales</taxon>
        <taxon>Nocardioidaceae</taxon>
        <taxon>Nocardioides</taxon>
    </lineage>
</organism>